<dbReference type="Proteomes" id="UP000013085">
    <property type="component" value="Unassembled WGS sequence"/>
</dbReference>
<keyword evidence="4" id="KW-1133">Transmembrane helix</keyword>
<protein>
    <recommendedName>
        <fullName evidence="5">Glycosyltransferase 2-like domain-containing protein</fullName>
    </recommendedName>
</protein>
<evidence type="ECO:0000313" key="6">
    <source>
        <dbReference type="EMBL" id="ENZ11111.1"/>
    </source>
</evidence>
<dbReference type="PANTHER" id="PTHR43685:SF5">
    <property type="entry name" value="GLYCOSYLTRANSFERASE EPSE-RELATED"/>
    <property type="match status" value="1"/>
</dbReference>
<accession>A0A0E2H679</accession>
<dbReference type="Pfam" id="PF00535">
    <property type="entry name" value="Glycos_transf_2"/>
    <property type="match status" value="1"/>
</dbReference>
<feature type="transmembrane region" description="Helical" evidence="4">
    <location>
        <begin position="244"/>
        <end position="264"/>
    </location>
</feature>
<dbReference type="RefSeq" id="WP_002587311.1">
    <property type="nucleotide sequence ID" value="NZ_KB850982.1"/>
</dbReference>
<evidence type="ECO:0000259" key="5">
    <source>
        <dbReference type="Pfam" id="PF00535"/>
    </source>
</evidence>
<organism evidence="6 7">
    <name type="scientific">[Clostridium] clostridioforme 90A8</name>
    <dbReference type="NCBI Taxonomy" id="999408"/>
    <lineage>
        <taxon>Bacteria</taxon>
        <taxon>Bacillati</taxon>
        <taxon>Bacillota</taxon>
        <taxon>Clostridia</taxon>
        <taxon>Lachnospirales</taxon>
        <taxon>Lachnospiraceae</taxon>
        <taxon>Enterocloster</taxon>
    </lineage>
</organism>
<evidence type="ECO:0000256" key="3">
    <source>
        <dbReference type="ARBA" id="ARBA00022679"/>
    </source>
</evidence>
<proteinExistence type="inferred from homology"/>
<dbReference type="GO" id="GO:0016757">
    <property type="term" value="F:glycosyltransferase activity"/>
    <property type="evidence" value="ECO:0007669"/>
    <property type="project" value="UniProtKB-KW"/>
</dbReference>
<comment type="caution">
    <text evidence="6">The sequence shown here is derived from an EMBL/GenBank/DDBJ whole genome shotgun (WGS) entry which is preliminary data.</text>
</comment>
<dbReference type="InterPro" id="IPR001173">
    <property type="entry name" value="Glyco_trans_2-like"/>
</dbReference>
<dbReference type="SUPFAM" id="SSF53448">
    <property type="entry name" value="Nucleotide-diphospho-sugar transferases"/>
    <property type="match status" value="1"/>
</dbReference>
<keyword evidence="4" id="KW-0812">Transmembrane</keyword>
<name>A0A0E2H679_9FIRM</name>
<gene>
    <name evidence="6" type="ORF">HMPREF1090_04143</name>
</gene>
<dbReference type="InterPro" id="IPR029044">
    <property type="entry name" value="Nucleotide-diphossugar_trans"/>
</dbReference>
<reference evidence="6 7" key="1">
    <citation type="submission" date="2013-01" db="EMBL/GenBank/DDBJ databases">
        <title>The Genome Sequence of Clostridium clostridioforme 90A8.</title>
        <authorList>
            <consortium name="The Broad Institute Genome Sequencing Platform"/>
            <person name="Earl A."/>
            <person name="Ward D."/>
            <person name="Feldgarden M."/>
            <person name="Gevers D."/>
            <person name="Courvalin P."/>
            <person name="Lambert T."/>
            <person name="Walker B."/>
            <person name="Young S.K."/>
            <person name="Zeng Q."/>
            <person name="Gargeya S."/>
            <person name="Fitzgerald M."/>
            <person name="Haas B."/>
            <person name="Abouelleil A."/>
            <person name="Alvarado L."/>
            <person name="Arachchi H.M."/>
            <person name="Berlin A.M."/>
            <person name="Chapman S.B."/>
            <person name="Dewar J."/>
            <person name="Goldberg J."/>
            <person name="Griggs A."/>
            <person name="Gujja S."/>
            <person name="Hansen M."/>
            <person name="Howarth C."/>
            <person name="Imamovic A."/>
            <person name="Larimer J."/>
            <person name="McCowan C."/>
            <person name="Murphy C."/>
            <person name="Neiman D."/>
            <person name="Pearson M."/>
            <person name="Priest M."/>
            <person name="Roberts A."/>
            <person name="Saif S."/>
            <person name="Shea T."/>
            <person name="Sisk P."/>
            <person name="Sykes S."/>
            <person name="Wortman J."/>
            <person name="Nusbaum C."/>
            <person name="Birren B."/>
        </authorList>
    </citation>
    <scope>NUCLEOTIDE SEQUENCE [LARGE SCALE GENOMIC DNA]</scope>
    <source>
        <strain evidence="6 7">90A8</strain>
    </source>
</reference>
<keyword evidence="2" id="KW-0328">Glycosyltransferase</keyword>
<evidence type="ECO:0000256" key="2">
    <source>
        <dbReference type="ARBA" id="ARBA00022676"/>
    </source>
</evidence>
<evidence type="ECO:0000256" key="4">
    <source>
        <dbReference type="SAM" id="Phobius"/>
    </source>
</evidence>
<dbReference type="EMBL" id="AGYR01000044">
    <property type="protein sequence ID" value="ENZ11111.1"/>
    <property type="molecule type" value="Genomic_DNA"/>
</dbReference>
<sequence length="278" mass="32433">MYKEYSVLMSVYQKEYPEYLRAAITSIVNQTLKAKEFVLVCDGPLTNALEQVLDEFSNILILVRLEKNVGLGMALAEGMRYCNCEWIVRMDSDDIAFPDRCKKQIIYVQQHPEIDVLSGTVAEFEGSALTAEEAKQQVVSLKFVPETDREIAEYIKFRNPINHPCVMFRKSKAAAAGGYQQCHMFEDYDLWVRMFKNKCVFANLTDTILYMRVNNMHMRRGGISYAKAVLHFWSRMYRQKMIGLPQYIFIIALRIIISLCPNQFRKMVYDKRLRNHSL</sequence>
<dbReference type="AlphaFoldDB" id="A0A0E2H679"/>
<dbReference type="Gene3D" id="3.90.550.10">
    <property type="entry name" value="Spore Coat Polysaccharide Biosynthesis Protein SpsA, Chain A"/>
    <property type="match status" value="1"/>
</dbReference>
<feature type="domain" description="Glycosyltransferase 2-like" evidence="5">
    <location>
        <begin position="6"/>
        <end position="169"/>
    </location>
</feature>
<dbReference type="InterPro" id="IPR050834">
    <property type="entry name" value="Glycosyltransf_2"/>
</dbReference>
<keyword evidence="4" id="KW-0472">Membrane</keyword>
<dbReference type="PANTHER" id="PTHR43685">
    <property type="entry name" value="GLYCOSYLTRANSFERASE"/>
    <property type="match status" value="1"/>
</dbReference>
<keyword evidence="3" id="KW-0808">Transferase</keyword>
<evidence type="ECO:0000256" key="1">
    <source>
        <dbReference type="ARBA" id="ARBA00006739"/>
    </source>
</evidence>
<dbReference type="PATRIC" id="fig|999408.3.peg.4441"/>
<evidence type="ECO:0000313" key="7">
    <source>
        <dbReference type="Proteomes" id="UP000013085"/>
    </source>
</evidence>
<comment type="similarity">
    <text evidence="1">Belongs to the glycosyltransferase 2 family.</text>
</comment>
<dbReference type="HOGENOM" id="CLU_025996_0_9_9"/>